<dbReference type="SUPFAM" id="SSF46894">
    <property type="entry name" value="C-terminal effector domain of the bipartite response regulators"/>
    <property type="match status" value="1"/>
</dbReference>
<dbReference type="InterPro" id="IPR016032">
    <property type="entry name" value="Sig_transdc_resp-reg_C-effctor"/>
</dbReference>
<dbReference type="CDD" id="cd00060">
    <property type="entry name" value="FHA"/>
    <property type="match status" value="1"/>
</dbReference>
<dbReference type="GO" id="GO:0006355">
    <property type="term" value="P:regulation of DNA-templated transcription"/>
    <property type="evidence" value="ECO:0007669"/>
    <property type="project" value="InterPro"/>
</dbReference>
<organism evidence="2">
    <name type="scientific">marine sediment metagenome</name>
    <dbReference type="NCBI Taxonomy" id="412755"/>
    <lineage>
        <taxon>unclassified sequences</taxon>
        <taxon>metagenomes</taxon>
        <taxon>ecological metagenomes</taxon>
    </lineage>
</organism>
<dbReference type="Gene3D" id="2.60.200.20">
    <property type="match status" value="1"/>
</dbReference>
<dbReference type="InterPro" id="IPR036388">
    <property type="entry name" value="WH-like_DNA-bd_sf"/>
</dbReference>
<accession>X1CXC4</accession>
<dbReference type="AlphaFoldDB" id="X1CXC4"/>
<dbReference type="GO" id="GO:0003677">
    <property type="term" value="F:DNA binding"/>
    <property type="evidence" value="ECO:0007669"/>
    <property type="project" value="InterPro"/>
</dbReference>
<dbReference type="Pfam" id="PF00498">
    <property type="entry name" value="FHA"/>
    <property type="match status" value="1"/>
</dbReference>
<dbReference type="EMBL" id="BART01032643">
    <property type="protein sequence ID" value="GAH13151.1"/>
    <property type="molecule type" value="Genomic_DNA"/>
</dbReference>
<dbReference type="InterPro" id="IPR000253">
    <property type="entry name" value="FHA_dom"/>
</dbReference>
<dbReference type="PROSITE" id="PS50006">
    <property type="entry name" value="FHA_DOMAIN"/>
    <property type="match status" value="1"/>
</dbReference>
<dbReference type="InterPro" id="IPR008984">
    <property type="entry name" value="SMAD_FHA_dom_sf"/>
</dbReference>
<dbReference type="Gene3D" id="1.10.10.10">
    <property type="entry name" value="Winged helix-like DNA-binding domain superfamily/Winged helix DNA-binding domain"/>
    <property type="match status" value="1"/>
</dbReference>
<comment type="caution">
    <text evidence="2">The sequence shown here is derived from an EMBL/GenBank/DDBJ whole genome shotgun (WGS) entry which is preliminary data.</text>
</comment>
<proteinExistence type="predicted"/>
<name>X1CXC4_9ZZZZ</name>
<dbReference type="SUPFAM" id="SSF49879">
    <property type="entry name" value="SMAD/FHA domain"/>
    <property type="match status" value="1"/>
</dbReference>
<protein>
    <recommendedName>
        <fullName evidence="1">FHA domain-containing protein</fullName>
    </recommendedName>
</protein>
<feature type="non-terminal residue" evidence="2">
    <location>
        <position position="155"/>
    </location>
</feature>
<dbReference type="SMART" id="SM00240">
    <property type="entry name" value="FHA"/>
    <property type="match status" value="1"/>
</dbReference>
<sequence length="155" mass="17385">MSGELWLRIPGVSTNVFAFQIRFGRWLAGKSEECDIRISHWSLCPSHALLSYNLAGELRIIDLSSQHGTHVDGTEILETELQPGSLVRLGQVMLEIIFDPSEIALHREEPEHQPEVSLPRLLQPLSKAQQRIAMHLTGGLSEKSIARELHLSPHT</sequence>
<evidence type="ECO:0000313" key="2">
    <source>
        <dbReference type="EMBL" id="GAH13151.1"/>
    </source>
</evidence>
<gene>
    <name evidence="2" type="ORF">S01H4_56350</name>
</gene>
<reference evidence="2" key="1">
    <citation type="journal article" date="2014" name="Front. Microbiol.">
        <title>High frequency of phylogenetically diverse reductive dehalogenase-homologous genes in deep subseafloor sedimentary metagenomes.</title>
        <authorList>
            <person name="Kawai M."/>
            <person name="Futagami T."/>
            <person name="Toyoda A."/>
            <person name="Takaki Y."/>
            <person name="Nishi S."/>
            <person name="Hori S."/>
            <person name="Arai W."/>
            <person name="Tsubouchi T."/>
            <person name="Morono Y."/>
            <person name="Uchiyama I."/>
            <person name="Ito T."/>
            <person name="Fujiyama A."/>
            <person name="Inagaki F."/>
            <person name="Takami H."/>
        </authorList>
    </citation>
    <scope>NUCLEOTIDE SEQUENCE</scope>
    <source>
        <strain evidence="2">Expedition CK06-06</strain>
    </source>
</reference>
<feature type="domain" description="FHA" evidence="1">
    <location>
        <begin position="21"/>
        <end position="76"/>
    </location>
</feature>
<evidence type="ECO:0000259" key="1">
    <source>
        <dbReference type="PROSITE" id="PS50006"/>
    </source>
</evidence>